<dbReference type="STRING" id="642227.HA49_15695"/>
<evidence type="ECO:0000256" key="2">
    <source>
        <dbReference type="ARBA" id="ARBA00022676"/>
    </source>
</evidence>
<keyword evidence="2" id="KW-0328">Glycosyltransferase</keyword>
<gene>
    <name evidence="5" type="ORF">HA49_15695</name>
</gene>
<evidence type="ECO:0000256" key="1">
    <source>
        <dbReference type="ARBA" id="ARBA00006739"/>
    </source>
</evidence>
<dbReference type="RefSeq" id="WP_038021528.1">
    <property type="nucleotide sequence ID" value="NZ_JPKR02000003.1"/>
</dbReference>
<dbReference type="EMBL" id="JPKR02000003">
    <property type="protein sequence ID" value="KGD72195.1"/>
    <property type="molecule type" value="Genomic_DNA"/>
</dbReference>
<dbReference type="PANTHER" id="PTHR43179">
    <property type="entry name" value="RHAMNOSYLTRANSFERASE WBBL"/>
    <property type="match status" value="1"/>
</dbReference>
<keyword evidence="6" id="KW-1185">Reference proteome</keyword>
<dbReference type="InterPro" id="IPR029044">
    <property type="entry name" value="Nucleotide-diphossugar_trans"/>
</dbReference>
<dbReference type="Pfam" id="PF00535">
    <property type="entry name" value="Glycos_transf_2"/>
    <property type="match status" value="1"/>
</dbReference>
<dbReference type="PANTHER" id="PTHR43179:SF12">
    <property type="entry name" value="GALACTOFURANOSYLTRANSFERASE GLFT2"/>
    <property type="match status" value="1"/>
</dbReference>
<dbReference type="OrthoDB" id="7665907at2"/>
<comment type="caution">
    <text evidence="5">The sequence shown here is derived from an EMBL/GenBank/DDBJ whole genome shotgun (WGS) entry which is preliminary data.</text>
</comment>
<dbReference type="GO" id="GO:0016757">
    <property type="term" value="F:glycosyltransferase activity"/>
    <property type="evidence" value="ECO:0007669"/>
    <property type="project" value="UniProtKB-KW"/>
</dbReference>
<name>A0A095VBY9_9GAMM</name>
<evidence type="ECO:0000313" key="5">
    <source>
        <dbReference type="EMBL" id="KGD72195.1"/>
    </source>
</evidence>
<evidence type="ECO:0000256" key="3">
    <source>
        <dbReference type="ARBA" id="ARBA00022679"/>
    </source>
</evidence>
<dbReference type="SUPFAM" id="SSF53448">
    <property type="entry name" value="Nucleotide-diphospho-sugar transferases"/>
    <property type="match status" value="1"/>
</dbReference>
<reference evidence="5" key="1">
    <citation type="submission" date="2014-12" db="EMBL/GenBank/DDBJ databases">
        <title>The draft genome of the Tatumella morbirosei type strain, LMG23360T isolated from pineapple rot.</title>
        <authorList>
            <person name="Smits T.H."/>
            <person name="Palmer M."/>
            <person name="Venter S.N."/>
            <person name="Duffy B."/>
            <person name="Steenkamp E.T."/>
            <person name="Chan W.Y."/>
            <person name="Coutinho T.A."/>
            <person name="Coetzee M.P."/>
            <person name="De Maayer P."/>
        </authorList>
    </citation>
    <scope>NUCLEOTIDE SEQUENCE [LARGE SCALE GENOMIC DNA]</scope>
    <source>
        <strain evidence="5">LMG 23360</strain>
    </source>
</reference>
<evidence type="ECO:0000259" key="4">
    <source>
        <dbReference type="Pfam" id="PF00535"/>
    </source>
</evidence>
<protein>
    <recommendedName>
        <fullName evidence="4">Glycosyltransferase 2-like domain-containing protein</fullName>
    </recommendedName>
</protein>
<dbReference type="eggNOG" id="COG1216">
    <property type="taxonomic scope" value="Bacteria"/>
</dbReference>
<comment type="similarity">
    <text evidence="1">Belongs to the glycosyltransferase 2 family.</text>
</comment>
<accession>A0A095VBY9</accession>
<evidence type="ECO:0000313" key="6">
    <source>
        <dbReference type="Proteomes" id="UP000029577"/>
    </source>
</evidence>
<organism evidence="5 6">
    <name type="scientific">Tatumella morbirosei</name>
    <dbReference type="NCBI Taxonomy" id="642227"/>
    <lineage>
        <taxon>Bacteria</taxon>
        <taxon>Pseudomonadati</taxon>
        <taxon>Pseudomonadota</taxon>
        <taxon>Gammaproteobacteria</taxon>
        <taxon>Enterobacterales</taxon>
        <taxon>Erwiniaceae</taxon>
        <taxon>Tatumella</taxon>
    </lineage>
</organism>
<dbReference type="InterPro" id="IPR001173">
    <property type="entry name" value="Glyco_trans_2-like"/>
</dbReference>
<feature type="domain" description="Glycosyltransferase 2-like" evidence="4">
    <location>
        <begin position="6"/>
        <end position="123"/>
    </location>
</feature>
<sequence length="296" mass="34221">MKITSLIVTYNRCEKLQATLIATLKLPFETVVVVNNHSTDGTSELLAEQTDPRLYIINAEVNRGGAAGFAIGAEYIANNLQSDWVVFYDDDAFPDDGFIDCFNEVNSHEYSVYCSRVIDKQKQVCRMNIPWLKAQNTFTDSLKYLRQPQDFLPDENQVSEVVTFSFVGCIISHEVLKKTYHLIDKDIFIYFDDVFYSYKLHLSGVKILYHPKLLMHHDINASAKEQLPPWKIYYLVRNMILSRYIFKGTGFFCRTAISLRVFKYLINSVRNSERQKSLFFLGKAVKNGILNKRDSI</sequence>
<dbReference type="Proteomes" id="UP000029577">
    <property type="component" value="Unassembled WGS sequence"/>
</dbReference>
<dbReference type="AlphaFoldDB" id="A0A095VBY9"/>
<keyword evidence="3" id="KW-0808">Transferase</keyword>
<dbReference type="Gene3D" id="3.90.550.10">
    <property type="entry name" value="Spore Coat Polysaccharide Biosynthesis Protein SpsA, Chain A"/>
    <property type="match status" value="1"/>
</dbReference>
<proteinExistence type="inferred from homology"/>